<dbReference type="AlphaFoldDB" id="A0A5D2FBG6"/>
<organism evidence="1 2">
    <name type="scientific">Gossypium darwinii</name>
    <name type="common">Darwin's cotton</name>
    <name type="synonym">Gossypium barbadense var. darwinii</name>
    <dbReference type="NCBI Taxonomy" id="34276"/>
    <lineage>
        <taxon>Eukaryota</taxon>
        <taxon>Viridiplantae</taxon>
        <taxon>Streptophyta</taxon>
        <taxon>Embryophyta</taxon>
        <taxon>Tracheophyta</taxon>
        <taxon>Spermatophyta</taxon>
        <taxon>Magnoliopsida</taxon>
        <taxon>eudicotyledons</taxon>
        <taxon>Gunneridae</taxon>
        <taxon>Pentapetalae</taxon>
        <taxon>rosids</taxon>
        <taxon>malvids</taxon>
        <taxon>Malvales</taxon>
        <taxon>Malvaceae</taxon>
        <taxon>Malvoideae</taxon>
        <taxon>Gossypium</taxon>
    </lineage>
</organism>
<evidence type="ECO:0000313" key="1">
    <source>
        <dbReference type="EMBL" id="TYH02643.1"/>
    </source>
</evidence>
<dbReference type="Proteomes" id="UP000323506">
    <property type="component" value="Chromosome A09"/>
</dbReference>
<reference evidence="1 2" key="1">
    <citation type="submission" date="2019-06" db="EMBL/GenBank/DDBJ databases">
        <title>WGS assembly of Gossypium darwinii.</title>
        <authorList>
            <person name="Chen Z.J."/>
            <person name="Sreedasyam A."/>
            <person name="Ando A."/>
            <person name="Song Q."/>
            <person name="De L."/>
            <person name="Hulse-Kemp A."/>
            <person name="Ding M."/>
            <person name="Ye W."/>
            <person name="Kirkbride R."/>
            <person name="Jenkins J."/>
            <person name="Plott C."/>
            <person name="Lovell J."/>
            <person name="Lin Y.-M."/>
            <person name="Vaughn R."/>
            <person name="Liu B."/>
            <person name="Li W."/>
            <person name="Simpson S."/>
            <person name="Scheffler B."/>
            <person name="Saski C."/>
            <person name="Grover C."/>
            <person name="Hu G."/>
            <person name="Conover J."/>
            <person name="Carlson J."/>
            <person name="Shu S."/>
            <person name="Boston L."/>
            <person name="Williams M."/>
            <person name="Peterson D."/>
            <person name="Mcgee K."/>
            <person name="Jones D."/>
            <person name="Wendel J."/>
            <person name="Stelly D."/>
            <person name="Grimwood J."/>
            <person name="Schmutz J."/>
        </authorList>
    </citation>
    <scope>NUCLEOTIDE SEQUENCE [LARGE SCALE GENOMIC DNA]</scope>
    <source>
        <strain evidence="1">1808015.09</strain>
    </source>
</reference>
<accession>A0A5D2FBG6</accession>
<keyword evidence="2" id="KW-1185">Reference proteome</keyword>
<protein>
    <submittedName>
        <fullName evidence="1">Uncharacterized protein</fullName>
    </submittedName>
</protein>
<proteinExistence type="predicted"/>
<name>A0A5D2FBG6_GOSDA</name>
<evidence type="ECO:0000313" key="2">
    <source>
        <dbReference type="Proteomes" id="UP000323506"/>
    </source>
</evidence>
<dbReference type="EMBL" id="CM017696">
    <property type="protein sequence ID" value="TYH02643.1"/>
    <property type="molecule type" value="Genomic_DNA"/>
</dbReference>
<sequence>MSVRRMEGRWLVPRIVVVAIVMAKGRGGMRLNFGGCILGRGLLLKNLKQVDCYLG</sequence>
<gene>
    <name evidence="1" type="ORF">ES288_A09G157200v1</name>
</gene>